<evidence type="ECO:0000256" key="1">
    <source>
        <dbReference type="ARBA" id="ARBA00022603"/>
    </source>
</evidence>
<proteinExistence type="predicted"/>
<keyword evidence="1" id="KW-0489">Methyltransferase</keyword>
<gene>
    <name evidence="3" type="ORF">PAESOLCIP111_00845</name>
</gene>
<reference evidence="3" key="1">
    <citation type="submission" date="2021-06" db="EMBL/GenBank/DDBJ databases">
        <authorList>
            <person name="Criscuolo A."/>
        </authorList>
    </citation>
    <scope>NUCLEOTIDE SEQUENCE</scope>
    <source>
        <strain evidence="3">CIP111600</strain>
    </source>
</reference>
<dbReference type="InterPro" id="IPR003788">
    <property type="entry name" value="NDUFAF7"/>
</dbReference>
<dbReference type="Pfam" id="PF02636">
    <property type="entry name" value="Methyltransf_28"/>
    <property type="match status" value="1"/>
</dbReference>
<dbReference type="GO" id="GO:0035243">
    <property type="term" value="F:protein-arginine omega-N symmetric methyltransferase activity"/>
    <property type="evidence" value="ECO:0007669"/>
    <property type="project" value="TreeGrafter"/>
</dbReference>
<keyword evidence="4" id="KW-1185">Reference proteome</keyword>
<evidence type="ECO:0000256" key="2">
    <source>
        <dbReference type="ARBA" id="ARBA00022679"/>
    </source>
</evidence>
<protein>
    <recommendedName>
        <fullName evidence="5">SAM-dependent methyltransferase</fullName>
    </recommendedName>
</protein>
<evidence type="ECO:0008006" key="5">
    <source>
        <dbReference type="Google" id="ProtNLM"/>
    </source>
</evidence>
<evidence type="ECO:0000313" key="3">
    <source>
        <dbReference type="EMBL" id="CAG7605784.1"/>
    </source>
</evidence>
<organism evidence="3 4">
    <name type="scientific">Paenibacillus solanacearum</name>
    <dbReference type="NCBI Taxonomy" id="2048548"/>
    <lineage>
        <taxon>Bacteria</taxon>
        <taxon>Bacillati</taxon>
        <taxon>Bacillota</taxon>
        <taxon>Bacilli</taxon>
        <taxon>Bacillales</taxon>
        <taxon>Paenibacillaceae</taxon>
        <taxon>Paenibacillus</taxon>
    </lineage>
</organism>
<keyword evidence="2" id="KW-0808">Transferase</keyword>
<dbReference type="EMBL" id="CAJVAS010000002">
    <property type="protein sequence ID" value="CAG7605784.1"/>
    <property type="molecule type" value="Genomic_DNA"/>
</dbReference>
<dbReference type="PANTHER" id="PTHR12049:SF7">
    <property type="entry name" value="PROTEIN ARGININE METHYLTRANSFERASE NDUFAF7, MITOCHONDRIAL"/>
    <property type="match status" value="1"/>
</dbReference>
<accession>A0A916JVB4</accession>
<comment type="caution">
    <text evidence="3">The sequence shown here is derived from an EMBL/GenBank/DDBJ whole genome shotgun (WGS) entry which is preliminary data.</text>
</comment>
<evidence type="ECO:0000313" key="4">
    <source>
        <dbReference type="Proteomes" id="UP000693672"/>
    </source>
</evidence>
<dbReference type="Proteomes" id="UP000693672">
    <property type="component" value="Unassembled WGS sequence"/>
</dbReference>
<name>A0A916JVB4_9BACL</name>
<dbReference type="AlphaFoldDB" id="A0A916JVB4"/>
<sequence>MKDKGLGLREAIEQEIAATPERAISFRRYMELCLYHPFFGYYMRPEEKIGREGDFYTSASIGSLLAETIAEWIVKEPFWDAGSADGIRIVEWGGGSGKLAQQLLDALQTTAPELYARLDYISVEASGYHRELQSAALAAHAKRLRFLTAEAWYGAGPWDNTLVLSNELPDAFPVHRIAVRDGRWVEKLVSWDEQRDKPAETERPLSDEAVLAYINEEQLPCREGQQFEVNLAASDWMRSVAAALGQGAVLTIDYGDVGEELYAPHRMNGTLLCYRKHLASDTPLQHPGEQDMTAHVNFGALIRAGERGGLGQAELMTQKQFLVRNGLLQRLQSHDARDPFSPEARRNRAIRQLLLTDQMSELFKVLIQKKEPSS</sequence>
<dbReference type="GO" id="GO:0032259">
    <property type="term" value="P:methylation"/>
    <property type="evidence" value="ECO:0007669"/>
    <property type="project" value="UniProtKB-KW"/>
</dbReference>
<dbReference type="PANTHER" id="PTHR12049">
    <property type="entry name" value="PROTEIN ARGININE METHYLTRANSFERASE NDUFAF7, MITOCHONDRIAL"/>
    <property type="match status" value="1"/>
</dbReference>